<evidence type="ECO:0000313" key="4">
    <source>
        <dbReference type="Proteomes" id="UP000785679"/>
    </source>
</evidence>
<sequence length="351" mass="41152">MLTMHPRTSQNLSDRSHKEGKSDEEAKTNSNPHLIELQTQISPPGILERAPPSDPFEWAADIDSKRIDEQHNRLLDKVRNQQTFEVPTELLVKGQPVFHQDNKKFMEKFCKCCLSENRDLMKSEVEMYYRFREELIQPYDEFNHIHEAALLELYRKAIGIDFEEGLPERLITEKWQNIGFQGRNPRTDFRGGGILGLQCLIYFITNYHQEFQEMITQSEDNFFFAISGINVTHMLIVYFYLNKSDVPPDSIKLRAGRVQTKNFCQMNSLSKSTFYEIHSFALQILFKMWKDEYHKTKPMPPNFNLIVAEAKKLVNELLTNQRCKRIQDFRQLAQVMLQTKYGSGGQKIKAK</sequence>
<feature type="region of interest" description="Disordered" evidence="1">
    <location>
        <begin position="1"/>
        <end position="52"/>
    </location>
</feature>
<dbReference type="PANTHER" id="PTHR12771:SF56">
    <property type="entry name" value="CED-12"/>
    <property type="match status" value="1"/>
</dbReference>
<keyword evidence="4" id="KW-1185">Reference proteome</keyword>
<evidence type="ECO:0000259" key="2">
    <source>
        <dbReference type="PROSITE" id="PS51335"/>
    </source>
</evidence>
<dbReference type="InterPro" id="IPR006816">
    <property type="entry name" value="ELMO_dom"/>
</dbReference>
<evidence type="ECO:0000256" key="1">
    <source>
        <dbReference type="SAM" id="MobiDB-lite"/>
    </source>
</evidence>
<feature type="compositionally biased region" description="Polar residues" evidence="1">
    <location>
        <begin position="1"/>
        <end position="13"/>
    </location>
</feature>
<proteinExistence type="predicted"/>
<dbReference type="InterPro" id="IPR050868">
    <property type="entry name" value="ELMO_domain-containing"/>
</dbReference>
<name>A0A8J8SX29_HALGN</name>
<feature type="compositionally biased region" description="Polar residues" evidence="1">
    <location>
        <begin position="28"/>
        <end position="42"/>
    </location>
</feature>
<dbReference type="Proteomes" id="UP000785679">
    <property type="component" value="Unassembled WGS sequence"/>
</dbReference>
<protein>
    <recommendedName>
        <fullName evidence="2">ELMO domain-containing protein</fullName>
    </recommendedName>
</protein>
<dbReference type="AlphaFoldDB" id="A0A8J8SX29"/>
<dbReference type="OrthoDB" id="284119at2759"/>
<dbReference type="Pfam" id="PF04727">
    <property type="entry name" value="ELMO_CED12"/>
    <property type="match status" value="1"/>
</dbReference>
<comment type="caution">
    <text evidence="3">The sequence shown here is derived from an EMBL/GenBank/DDBJ whole genome shotgun (WGS) entry which is preliminary data.</text>
</comment>
<dbReference type="PROSITE" id="PS51335">
    <property type="entry name" value="ELMO"/>
    <property type="match status" value="1"/>
</dbReference>
<feature type="compositionally biased region" description="Basic and acidic residues" evidence="1">
    <location>
        <begin position="14"/>
        <end position="27"/>
    </location>
</feature>
<evidence type="ECO:0000313" key="3">
    <source>
        <dbReference type="EMBL" id="TNV74012.1"/>
    </source>
</evidence>
<accession>A0A8J8SX29</accession>
<organism evidence="3 4">
    <name type="scientific">Halteria grandinella</name>
    <dbReference type="NCBI Taxonomy" id="5974"/>
    <lineage>
        <taxon>Eukaryota</taxon>
        <taxon>Sar</taxon>
        <taxon>Alveolata</taxon>
        <taxon>Ciliophora</taxon>
        <taxon>Intramacronucleata</taxon>
        <taxon>Spirotrichea</taxon>
        <taxon>Stichotrichia</taxon>
        <taxon>Sporadotrichida</taxon>
        <taxon>Halteriidae</taxon>
        <taxon>Halteria</taxon>
    </lineage>
</organism>
<feature type="domain" description="ELMO" evidence="2">
    <location>
        <begin position="145"/>
        <end position="318"/>
    </location>
</feature>
<dbReference type="PANTHER" id="PTHR12771">
    <property type="entry name" value="ENGULFMENT AND CELL MOTILITY"/>
    <property type="match status" value="1"/>
</dbReference>
<dbReference type="EMBL" id="RRYP01017660">
    <property type="protein sequence ID" value="TNV74012.1"/>
    <property type="molecule type" value="Genomic_DNA"/>
</dbReference>
<reference evidence="3" key="1">
    <citation type="submission" date="2019-06" db="EMBL/GenBank/DDBJ databases">
        <authorList>
            <person name="Zheng W."/>
        </authorList>
    </citation>
    <scope>NUCLEOTIDE SEQUENCE</scope>
    <source>
        <strain evidence="3">QDHG01</strain>
    </source>
</reference>
<gene>
    <name evidence="3" type="ORF">FGO68_gene4949</name>
</gene>